<reference evidence="3" key="1">
    <citation type="submission" date="2021-03" db="EMBL/GenBank/DDBJ databases">
        <authorList>
            <consortium name="Genoscope - CEA"/>
            <person name="William W."/>
        </authorList>
    </citation>
    <scope>NUCLEOTIDE SEQUENCE</scope>
    <source>
        <strain evidence="3">Doubled-haploid Pahang</strain>
    </source>
</reference>
<dbReference type="Pfam" id="PF25821">
    <property type="entry name" value="DUF7950"/>
    <property type="match status" value="1"/>
</dbReference>
<dbReference type="EMBL" id="HG996468">
    <property type="protein sequence ID" value="CAG1850525.1"/>
    <property type="molecule type" value="Genomic_DNA"/>
</dbReference>
<feature type="compositionally biased region" description="Basic and acidic residues" evidence="1">
    <location>
        <begin position="116"/>
        <end position="128"/>
    </location>
</feature>
<sequence length="296" mass="31448">MERRGGCLIAMYGGGRDADVAWKVGQIMLRYRPIAPKPTSPAGSPKISPVPAETRAAARRPKRKGSANPSGGGRGRKTGKVDVTAGSSSSINDDEKSSSTTASSSMIVTLPLMPETPERQCELAESPRKPSSPITPDAAALPRVVPPWMGQKQVGGAVVALGSWVTVACVTDSWREEDVPWRSDEAVTAALALDESPGFVSDGWDRVMWTNEAYRRMVMGREEGEEQAEEVKVGLVTGGLVPAAAACRAFTCRVRVRPGTERTSSSPLAAPCDVWRLDSGGCAWRLDVKAALSLSL</sequence>
<reference evidence="4" key="2">
    <citation type="submission" date="2021-05" db="UniProtKB">
        <authorList>
            <consortium name="EnsemblPlants"/>
        </authorList>
    </citation>
    <scope>IDENTIFICATION</scope>
    <source>
        <strain evidence="4">subsp. malaccensis</strain>
    </source>
</reference>
<evidence type="ECO:0000259" key="2">
    <source>
        <dbReference type="Pfam" id="PF25821"/>
    </source>
</evidence>
<organism evidence="4 5">
    <name type="scientific">Musa acuminata subsp. malaccensis</name>
    <name type="common">Wild banana</name>
    <name type="synonym">Musa malaccensis</name>
    <dbReference type="NCBI Taxonomy" id="214687"/>
    <lineage>
        <taxon>Eukaryota</taxon>
        <taxon>Viridiplantae</taxon>
        <taxon>Streptophyta</taxon>
        <taxon>Embryophyta</taxon>
        <taxon>Tracheophyta</taxon>
        <taxon>Spermatophyta</taxon>
        <taxon>Magnoliopsida</taxon>
        <taxon>Liliopsida</taxon>
        <taxon>Zingiberales</taxon>
        <taxon>Musaceae</taxon>
        <taxon>Musa</taxon>
    </lineage>
</organism>
<protein>
    <submittedName>
        <fullName evidence="3">(wild Malaysian banana) hypothetical protein</fullName>
    </submittedName>
</protein>
<feature type="region of interest" description="Disordered" evidence="1">
    <location>
        <begin position="34"/>
        <end position="138"/>
    </location>
</feature>
<dbReference type="PANTHER" id="PTHR33595">
    <property type="entry name" value="VON WILLEBRAND FACTOR A DOMAIN PROTEIN"/>
    <property type="match status" value="1"/>
</dbReference>
<dbReference type="AlphaFoldDB" id="A0A804IDC0"/>
<dbReference type="Gramene" id="Ma03_t17920.2">
    <property type="protein sequence ID" value="Ma03_p17920.2"/>
    <property type="gene ID" value="Ma03_g17920"/>
</dbReference>
<dbReference type="EnsemblPlants" id="Ma03_t17920.2">
    <property type="protein sequence ID" value="Ma03_p17920.2"/>
    <property type="gene ID" value="Ma03_g17920"/>
</dbReference>
<feature type="domain" description="DUF7950" evidence="2">
    <location>
        <begin position="162"/>
        <end position="293"/>
    </location>
</feature>
<dbReference type="EnsemblPlants" id="Ma03_t17920.1">
    <property type="protein sequence ID" value="Ma03_p17920.1"/>
    <property type="gene ID" value="Ma03_g17920"/>
</dbReference>
<proteinExistence type="predicted"/>
<dbReference type="Gramene" id="Ma03_t17920.1">
    <property type="protein sequence ID" value="Ma03_p17920.1"/>
    <property type="gene ID" value="Ma03_g17920"/>
</dbReference>
<dbReference type="OrthoDB" id="1898295at2759"/>
<evidence type="ECO:0000313" key="4">
    <source>
        <dbReference type="EnsemblPlants" id="Ma03_p17920.1"/>
    </source>
</evidence>
<accession>A0A804IDC0</accession>
<dbReference type="PANTHER" id="PTHR33595:SF7">
    <property type="entry name" value="OS12G0242500 PROTEIN"/>
    <property type="match status" value="1"/>
</dbReference>
<evidence type="ECO:0000313" key="3">
    <source>
        <dbReference type="EMBL" id="CAG1850525.1"/>
    </source>
</evidence>
<evidence type="ECO:0000256" key="1">
    <source>
        <dbReference type="SAM" id="MobiDB-lite"/>
    </source>
</evidence>
<dbReference type="Proteomes" id="UP000012960">
    <property type="component" value="Unplaced"/>
</dbReference>
<name>A0A804IDC0_MUSAM</name>
<evidence type="ECO:0000313" key="5">
    <source>
        <dbReference type="Proteomes" id="UP000012960"/>
    </source>
</evidence>
<gene>
    <name evidence="3" type="ORF">GSMUA_200410.1</name>
</gene>
<dbReference type="InterPro" id="IPR057710">
    <property type="entry name" value="DUF7950"/>
</dbReference>
<keyword evidence="5" id="KW-1185">Reference proteome</keyword>
<dbReference type="OMA" id="ITSPCDV"/>